<name>A0A080M9K5_9PROT</name>
<evidence type="ECO:0000313" key="1">
    <source>
        <dbReference type="EMBL" id="KFB77120.1"/>
    </source>
</evidence>
<comment type="caution">
    <text evidence="1">The sequence shown here is derived from an EMBL/GenBank/DDBJ whole genome shotgun (WGS) entry which is preliminary data.</text>
</comment>
<accession>A0A080M9K5</accession>
<gene>
    <name evidence="1" type="ORF">AW06_001776</name>
</gene>
<evidence type="ECO:0000313" key="2">
    <source>
        <dbReference type="Proteomes" id="UP000021315"/>
    </source>
</evidence>
<dbReference type="EMBL" id="JDST02000033">
    <property type="protein sequence ID" value="KFB77120.1"/>
    <property type="molecule type" value="Genomic_DNA"/>
</dbReference>
<protein>
    <submittedName>
        <fullName evidence="1">Uncharacterized protein</fullName>
    </submittedName>
</protein>
<proteinExistence type="predicted"/>
<dbReference type="STRING" id="1453999.AW06_001776"/>
<sequence>MGALAPLAKPISPALGGAAGEGVRMDRALHRQMVAGGYQVLADGQHLEPCRGGA</sequence>
<dbReference type="AlphaFoldDB" id="A0A080M9K5"/>
<reference evidence="1" key="1">
    <citation type="submission" date="2014-02" db="EMBL/GenBank/DDBJ databases">
        <title>Expanding our view of genomic diversity in Candidatus Accumulibacter clades.</title>
        <authorList>
            <person name="Skennerton C.T."/>
            <person name="Barr J.J."/>
            <person name="Slater F.R."/>
            <person name="Bond P.L."/>
            <person name="Tyson G.W."/>
        </authorList>
    </citation>
    <scope>NUCLEOTIDE SEQUENCE [LARGE SCALE GENOMIC DNA]</scope>
</reference>
<organism evidence="1 2">
    <name type="scientific">Candidatus Accumulibacter cognatus</name>
    <dbReference type="NCBI Taxonomy" id="2954383"/>
    <lineage>
        <taxon>Bacteria</taxon>
        <taxon>Pseudomonadati</taxon>
        <taxon>Pseudomonadota</taxon>
        <taxon>Betaproteobacteria</taxon>
        <taxon>Candidatus Accumulibacter</taxon>
    </lineage>
</organism>
<keyword evidence="2" id="KW-1185">Reference proteome</keyword>
<dbReference type="Proteomes" id="UP000021315">
    <property type="component" value="Unassembled WGS sequence"/>
</dbReference>